<dbReference type="InterPro" id="IPR012674">
    <property type="entry name" value="Calycin"/>
</dbReference>
<comment type="similarity">
    <text evidence="1 2">Belongs to the calycin superfamily. Lipocalin family.</text>
</comment>
<dbReference type="PANTHER" id="PTHR10612">
    <property type="entry name" value="APOLIPOPROTEIN D"/>
    <property type="match status" value="1"/>
</dbReference>
<protein>
    <submittedName>
        <fullName evidence="4">Apolipoprotein D and lipocalin family protein</fullName>
    </submittedName>
</protein>
<dbReference type="EMBL" id="BLLK01000038">
    <property type="protein sequence ID" value="GFH50126.1"/>
    <property type="molecule type" value="Genomic_DNA"/>
</dbReference>
<evidence type="ECO:0000259" key="3">
    <source>
        <dbReference type="Pfam" id="PF08212"/>
    </source>
</evidence>
<dbReference type="Gene3D" id="2.40.128.20">
    <property type="match status" value="1"/>
</dbReference>
<dbReference type="InterPro" id="IPR022271">
    <property type="entry name" value="Lipocalin_ApoD"/>
</dbReference>
<accession>A0AAD3CQ52</accession>
<dbReference type="InterPro" id="IPR000566">
    <property type="entry name" value="Lipocln_cytosolic_FA-bd_dom"/>
</dbReference>
<gene>
    <name evidence="4" type="ORF">CTEN210_06602</name>
</gene>
<sequence>MGASSSKSLPSLNVVPECITEKFMGPWFVIAVKPTIFETTNSNAVEIYSRSPKDYDIKVDFQYNKNEPITSPLKRMTQKGWILGDKENSGSWQVSPGLGIKMPYPIIELDSENYQHVVVGNPGRSYFWIMSRTPTMNSDLLEDLKKKLVEKHQYDLDGMRMVPQKWTKAERTKRNLDACIPDELLADSNEKN</sequence>
<dbReference type="SUPFAM" id="SSF50814">
    <property type="entry name" value="Lipocalins"/>
    <property type="match status" value="1"/>
</dbReference>
<dbReference type="InterPro" id="IPR047202">
    <property type="entry name" value="Lipocalin_Blc-like_dom"/>
</dbReference>
<keyword evidence="5" id="KW-1185">Reference proteome</keyword>
<dbReference type="GO" id="GO:0006950">
    <property type="term" value="P:response to stress"/>
    <property type="evidence" value="ECO:0007669"/>
    <property type="project" value="UniProtKB-ARBA"/>
</dbReference>
<evidence type="ECO:0000256" key="1">
    <source>
        <dbReference type="ARBA" id="ARBA00006889"/>
    </source>
</evidence>
<dbReference type="PIRSF" id="PIRSF036893">
    <property type="entry name" value="Lipocalin_ApoD"/>
    <property type="match status" value="1"/>
</dbReference>
<reference evidence="4 5" key="1">
    <citation type="journal article" date="2021" name="Sci. Rep.">
        <title>The genome of the diatom Chaetoceros tenuissimus carries an ancient integrated fragment of an extant virus.</title>
        <authorList>
            <person name="Hongo Y."/>
            <person name="Kimura K."/>
            <person name="Takaki Y."/>
            <person name="Yoshida Y."/>
            <person name="Baba S."/>
            <person name="Kobayashi G."/>
            <person name="Nagasaki K."/>
            <person name="Hano T."/>
            <person name="Tomaru Y."/>
        </authorList>
    </citation>
    <scope>NUCLEOTIDE SEQUENCE [LARGE SCALE GENOMIC DNA]</scope>
    <source>
        <strain evidence="4 5">NIES-3715</strain>
    </source>
</reference>
<evidence type="ECO:0000313" key="4">
    <source>
        <dbReference type="EMBL" id="GFH50126.1"/>
    </source>
</evidence>
<dbReference type="PANTHER" id="PTHR10612:SF34">
    <property type="entry name" value="APOLIPOPROTEIN D"/>
    <property type="match status" value="1"/>
</dbReference>
<dbReference type="AlphaFoldDB" id="A0AAD3CQ52"/>
<proteinExistence type="inferred from homology"/>
<evidence type="ECO:0000313" key="5">
    <source>
        <dbReference type="Proteomes" id="UP001054902"/>
    </source>
</evidence>
<comment type="caution">
    <text evidence="4">The sequence shown here is derived from an EMBL/GenBank/DDBJ whole genome shotgun (WGS) entry which is preliminary data.</text>
</comment>
<dbReference type="Pfam" id="PF08212">
    <property type="entry name" value="Lipocalin_2"/>
    <property type="match status" value="1"/>
</dbReference>
<dbReference type="Proteomes" id="UP001054902">
    <property type="component" value="Unassembled WGS sequence"/>
</dbReference>
<name>A0AAD3CQ52_9STRA</name>
<organism evidence="4 5">
    <name type="scientific">Chaetoceros tenuissimus</name>
    <dbReference type="NCBI Taxonomy" id="426638"/>
    <lineage>
        <taxon>Eukaryota</taxon>
        <taxon>Sar</taxon>
        <taxon>Stramenopiles</taxon>
        <taxon>Ochrophyta</taxon>
        <taxon>Bacillariophyta</taxon>
        <taxon>Coscinodiscophyceae</taxon>
        <taxon>Chaetocerotophycidae</taxon>
        <taxon>Chaetocerotales</taxon>
        <taxon>Chaetocerotaceae</taxon>
        <taxon>Chaetoceros</taxon>
    </lineage>
</organism>
<feature type="domain" description="Lipocalin/cytosolic fatty-acid binding" evidence="3">
    <location>
        <begin position="21"/>
        <end position="164"/>
    </location>
</feature>
<evidence type="ECO:0000256" key="2">
    <source>
        <dbReference type="PIRNR" id="PIRNR036893"/>
    </source>
</evidence>
<dbReference type="CDD" id="cd19438">
    <property type="entry name" value="lipocalin_Blc-like"/>
    <property type="match status" value="1"/>
</dbReference>